<dbReference type="Gene3D" id="1.10.287.1130">
    <property type="entry name" value="CytochromE C oxidase copper chaperone"/>
    <property type="match status" value="1"/>
</dbReference>
<dbReference type="PROSITE" id="PS50158">
    <property type="entry name" value="ZF_CCHC"/>
    <property type="match status" value="1"/>
</dbReference>
<keyword evidence="14" id="KW-1185">Reference proteome</keyword>
<dbReference type="GO" id="GO:0016787">
    <property type="term" value="F:hydrolase activity"/>
    <property type="evidence" value="ECO:0007669"/>
    <property type="project" value="UniProtKB-KW"/>
</dbReference>
<dbReference type="EC" id="2.7.7.49" evidence="1"/>
<keyword evidence="8" id="KW-0862">Zinc</keyword>
<feature type="domain" description="Reverse transcriptase" evidence="11">
    <location>
        <begin position="615"/>
        <end position="794"/>
    </location>
</feature>
<dbReference type="InterPro" id="IPR036397">
    <property type="entry name" value="RNaseH_sf"/>
</dbReference>
<dbReference type="Gene3D" id="1.10.340.70">
    <property type="match status" value="1"/>
</dbReference>
<evidence type="ECO:0000256" key="1">
    <source>
        <dbReference type="ARBA" id="ARBA00012493"/>
    </source>
</evidence>
<feature type="compositionally biased region" description="Acidic residues" evidence="9">
    <location>
        <begin position="62"/>
        <end position="71"/>
    </location>
</feature>
<dbReference type="Gene3D" id="2.40.70.10">
    <property type="entry name" value="Acid Proteases"/>
    <property type="match status" value="1"/>
</dbReference>
<evidence type="ECO:0000256" key="3">
    <source>
        <dbReference type="ARBA" id="ARBA00022695"/>
    </source>
</evidence>
<reference evidence="13" key="1">
    <citation type="submission" date="2023-03" db="EMBL/GenBank/DDBJ databases">
        <title>Chromosome-scale reference genome and RAD-based genetic map of yellow starthistle (Centaurea solstitialis) reveal putative structural variation and QTLs associated with invader traits.</title>
        <authorList>
            <person name="Reatini B."/>
            <person name="Cang F.A."/>
            <person name="Jiang Q."/>
            <person name="Mckibben M.T.W."/>
            <person name="Barker M.S."/>
            <person name="Rieseberg L.H."/>
            <person name="Dlugosch K.M."/>
        </authorList>
    </citation>
    <scope>NUCLEOTIDE SEQUENCE</scope>
    <source>
        <strain evidence="13">CAN-66</strain>
        <tissue evidence="13">Leaf</tissue>
    </source>
</reference>
<keyword evidence="4" id="KW-0540">Nuclease</keyword>
<evidence type="ECO:0000256" key="5">
    <source>
        <dbReference type="ARBA" id="ARBA00022759"/>
    </source>
</evidence>
<dbReference type="InterPro" id="IPR043502">
    <property type="entry name" value="DNA/RNA_pol_sf"/>
</dbReference>
<dbReference type="SMART" id="SM00343">
    <property type="entry name" value="ZnF_C2HC"/>
    <property type="match status" value="1"/>
</dbReference>
<name>A0AA38WHV1_9ASTR</name>
<evidence type="ECO:0000256" key="4">
    <source>
        <dbReference type="ARBA" id="ARBA00022722"/>
    </source>
</evidence>
<dbReference type="InterPro" id="IPR036875">
    <property type="entry name" value="Znf_CCHC_sf"/>
</dbReference>
<dbReference type="GO" id="GO:0003676">
    <property type="term" value="F:nucleic acid binding"/>
    <property type="evidence" value="ECO:0007669"/>
    <property type="project" value="InterPro"/>
</dbReference>
<dbReference type="InterPro" id="IPR009069">
    <property type="entry name" value="Cys_alpha_HP_mot_SF"/>
</dbReference>
<dbReference type="Gene3D" id="3.10.10.10">
    <property type="entry name" value="HIV Type 1 Reverse Transcriptase, subunit A, domain 1"/>
    <property type="match status" value="1"/>
</dbReference>
<dbReference type="InterPro" id="IPR001584">
    <property type="entry name" value="Integrase_cat-core"/>
</dbReference>
<dbReference type="PANTHER" id="PTHR35046:SF26">
    <property type="entry name" value="RNA-DIRECTED DNA POLYMERASE"/>
    <property type="match status" value="1"/>
</dbReference>
<dbReference type="PROSITE" id="PS50994">
    <property type="entry name" value="INTEGRASE"/>
    <property type="match status" value="1"/>
</dbReference>
<accession>A0AA38WHV1</accession>
<keyword evidence="8" id="KW-0863">Zinc-finger</keyword>
<gene>
    <name evidence="13" type="ORF">OSB04_006642</name>
</gene>
<dbReference type="CDD" id="cd01647">
    <property type="entry name" value="RT_LTR"/>
    <property type="match status" value="1"/>
</dbReference>
<dbReference type="SUPFAM" id="SSF56672">
    <property type="entry name" value="DNA/RNA polymerases"/>
    <property type="match status" value="1"/>
</dbReference>
<dbReference type="InterPro" id="IPR041588">
    <property type="entry name" value="Integrase_H2C2"/>
</dbReference>
<feature type="domain" description="CCHC-type" evidence="10">
    <location>
        <begin position="308"/>
        <end position="324"/>
    </location>
</feature>
<dbReference type="Pfam" id="PF00098">
    <property type="entry name" value="zf-CCHC"/>
    <property type="match status" value="1"/>
</dbReference>
<dbReference type="GO" id="GO:0008270">
    <property type="term" value="F:zinc ion binding"/>
    <property type="evidence" value="ECO:0007669"/>
    <property type="project" value="UniProtKB-KW"/>
</dbReference>
<dbReference type="FunFam" id="1.10.340.70:FF:000001">
    <property type="entry name" value="Retrovirus-related Pol polyprotein from transposon gypsy-like Protein"/>
    <property type="match status" value="1"/>
</dbReference>
<dbReference type="InterPro" id="IPR012337">
    <property type="entry name" value="RNaseH-like_sf"/>
</dbReference>
<dbReference type="GO" id="GO:0015074">
    <property type="term" value="P:DNA integration"/>
    <property type="evidence" value="ECO:0007669"/>
    <property type="project" value="InterPro"/>
</dbReference>
<dbReference type="InterPro" id="IPR041373">
    <property type="entry name" value="RT_RNaseH"/>
</dbReference>
<comment type="caution">
    <text evidence="13">The sequence shown here is derived from an EMBL/GenBank/DDBJ whole genome shotgun (WGS) entry which is preliminary data.</text>
</comment>
<sequence length="1606" mass="183997">MTDPQQPATKADIAEMTAAITAALATLTAAVTNNRPRRRNTPEPATIPRRNHPNHHNSVDSDSTEEEEDEQVEPHAGEHDYRMKADIPYFHGTMGVEEFLDWQIDVDRFFEVMEVPEQKQVKLVAFRLKSTAAVWWDKLSTQRQRQRQRKGPVRSWRRMKQLMIARFLPEDYEQILYKMYIGCNQGTRTVTEYTTEFLRLSERNEISETEGQQVARYINGLKHSIQDKIGLQTVWTVTEASSLALRAEIMEKTVRQSSYRRFSPQAPPETTVPTPDKGKNVASSSTPRTNSTEAPKTPNPYAKPTGNKCYRCGQPGHKSNECPNRRTVGLIDGESEGEHNEYEDAEFAEEDLSEKVNIVLQRVLLAPREEGQRKNLFRSHCAINRKVCNLIIDNGSCENLVSQKLVDHLGLPAQLHSSPYSLGWVKKGPQVHVTKTCKVPISIGKHYKEDVVCDVLEMDACHVLLGRPWQYDNDVTYKGRDNVILFRWEGHKIAMAPVASFEKESEKKNDSFLIVTTNDQELEADIQEAQTFFPMVVKGLLTAEGTESDTPIEVSEILEEFKELIADDLPPELPPMRDIQHQIDLIPGASLPNLPHYRMSPKENEILREQIEDLLRKGFIRESLSPCAVPALLVPKKNNQWRMCIDSRAINKITIKYRFPIPRVEDMLDTLSGAKVFSKLDLRSGYHQVRIRPGDEWKTAFKTPFGLYEWLVMSFGTSNAPSTFMRMMSQVLRPFTGSFVVVYFDDILIYSQSKDEHLNHLRQVLLVLQANKLYVNLKKCIFCTNKLLFLGFIVGEKGIEVDEEKVRAIREWPTPKTVSDVRSFHGLATFYRRFVRDFSTITAPITDCLKKGKFQWGPKQEESFSTIKEKLCSAPVLALPDFDKIFEVECDASGIGVGAVLSQEKRAIAFFSEKLSDSRQKWSTYDQEFYAVIRALRQWEHYLIQKEFILFTDHQALKFINSQRTVNKMHARWVSFLQKFPFVIRHKSGVLNKVADALSRRAALFVTLSQEIVGFEVLKELYEDDPDFKEIWVKCKQGIPSNDFYIQNGYLLRGNQLCVPKSSLREKLIRDLHGGKLGGHLGRDKTIMSLEERYYWPQLKRDAANLVQRCYICQIAKGRSQNTGLYMPLPIPEDIWQDLSMDFVLGLPRTQRGVDSIFVVVDRFSKMSHFIACKKTADASNIARLFFKEVVRLHGVPKSITSDRDTKFLSHFWITLWRMFGTSLNKSSTAHPQTDGQTEVTNRTLGNMLRSICGDKPKQWDLALAQVEFAYNSAVHSATGCSPFSLVYTTPPKHVVDLIKLPRLPETSTAAINMAKDIHATKEVVRATLEATGARNKVTADKRRKHKVFKEGDDVMVFLRKERFPVGTYGKLQPRKYGPFKISKKINDNAYVVSLPEAMHISNTFNVADIYEYHEDEAIYPNENSGSSSSEVEENDDERIAAELEDQINRAREKHNGRLSKTQHNETDEPFNYFLVPDRYMLIKAIGIARLGSAGIYGGFSGVRREEMAKEQKEPCKKEACDIQSCLSKNNFLPQRGCFRYLYHLPHPPYASEIALIERYPRPHWAQTNPRQFWAEARLLKHAARGRSPRTSRMRPPRLELGFTTM</sequence>
<dbReference type="Pfam" id="PF24626">
    <property type="entry name" value="SH3_Tf2-1"/>
    <property type="match status" value="1"/>
</dbReference>
<evidence type="ECO:0000259" key="10">
    <source>
        <dbReference type="PROSITE" id="PS50158"/>
    </source>
</evidence>
<evidence type="ECO:0000256" key="2">
    <source>
        <dbReference type="ARBA" id="ARBA00022679"/>
    </source>
</evidence>
<evidence type="ECO:0000259" key="11">
    <source>
        <dbReference type="PROSITE" id="PS50878"/>
    </source>
</evidence>
<dbReference type="GO" id="GO:0004519">
    <property type="term" value="F:endonuclease activity"/>
    <property type="evidence" value="ECO:0007669"/>
    <property type="project" value="UniProtKB-KW"/>
</dbReference>
<keyword evidence="6" id="KW-0378">Hydrolase</keyword>
<evidence type="ECO:0000313" key="13">
    <source>
        <dbReference type="EMBL" id="KAJ9561482.1"/>
    </source>
</evidence>
<feature type="region of interest" description="Disordered" evidence="9">
    <location>
        <begin position="28"/>
        <end position="80"/>
    </location>
</feature>
<keyword evidence="8" id="KW-0479">Metal-binding</keyword>
<dbReference type="InterPro" id="IPR000477">
    <property type="entry name" value="RT_dom"/>
</dbReference>
<dbReference type="Pfam" id="PF17921">
    <property type="entry name" value="Integrase_H2C2"/>
    <property type="match status" value="1"/>
</dbReference>
<dbReference type="SUPFAM" id="SSF47072">
    <property type="entry name" value="Cysteine alpha-hairpin motif"/>
    <property type="match status" value="1"/>
</dbReference>
<dbReference type="SUPFAM" id="SSF53098">
    <property type="entry name" value="Ribonuclease H-like"/>
    <property type="match status" value="1"/>
</dbReference>
<evidence type="ECO:0000259" key="12">
    <source>
        <dbReference type="PROSITE" id="PS50994"/>
    </source>
</evidence>
<feature type="compositionally biased region" description="Polar residues" evidence="9">
    <location>
        <begin position="281"/>
        <end position="294"/>
    </location>
</feature>
<keyword evidence="5" id="KW-0255">Endonuclease</keyword>
<dbReference type="PANTHER" id="PTHR35046">
    <property type="entry name" value="ZINC KNUCKLE (CCHC-TYPE) FAMILY PROTEIN"/>
    <property type="match status" value="1"/>
</dbReference>
<dbReference type="Gene3D" id="3.30.70.270">
    <property type="match status" value="2"/>
</dbReference>
<dbReference type="Pfam" id="PF17917">
    <property type="entry name" value="RT_RNaseH"/>
    <property type="match status" value="1"/>
</dbReference>
<dbReference type="FunFam" id="3.30.70.270:FF:000026">
    <property type="entry name" value="Transposon Ty3-G Gag-Pol polyprotein"/>
    <property type="match status" value="1"/>
</dbReference>
<proteinExistence type="predicted"/>
<dbReference type="CDD" id="cd00303">
    <property type="entry name" value="retropepsin_like"/>
    <property type="match status" value="1"/>
</dbReference>
<dbReference type="InterPro" id="IPR043128">
    <property type="entry name" value="Rev_trsase/Diguanyl_cyclase"/>
</dbReference>
<dbReference type="Gene3D" id="4.10.60.10">
    <property type="entry name" value="Zinc finger, CCHC-type"/>
    <property type="match status" value="1"/>
</dbReference>
<keyword evidence="2" id="KW-0808">Transferase</keyword>
<evidence type="ECO:0000256" key="8">
    <source>
        <dbReference type="PROSITE-ProRule" id="PRU00047"/>
    </source>
</evidence>
<dbReference type="PROSITE" id="PS50878">
    <property type="entry name" value="RT_POL"/>
    <property type="match status" value="1"/>
</dbReference>
<dbReference type="InterPro" id="IPR001878">
    <property type="entry name" value="Znf_CCHC"/>
</dbReference>
<dbReference type="Pfam" id="PF00078">
    <property type="entry name" value="RVT_1"/>
    <property type="match status" value="1"/>
</dbReference>
<dbReference type="EMBL" id="JARYMX010000002">
    <property type="protein sequence ID" value="KAJ9561482.1"/>
    <property type="molecule type" value="Genomic_DNA"/>
</dbReference>
<dbReference type="InterPro" id="IPR021109">
    <property type="entry name" value="Peptidase_aspartic_dom_sf"/>
</dbReference>
<dbReference type="GO" id="GO:0003964">
    <property type="term" value="F:RNA-directed DNA polymerase activity"/>
    <property type="evidence" value="ECO:0007669"/>
    <property type="project" value="UniProtKB-KW"/>
</dbReference>
<evidence type="ECO:0000313" key="14">
    <source>
        <dbReference type="Proteomes" id="UP001172457"/>
    </source>
</evidence>
<dbReference type="Pfam" id="PF03732">
    <property type="entry name" value="Retrotrans_gag"/>
    <property type="match status" value="1"/>
</dbReference>
<evidence type="ECO:0000256" key="6">
    <source>
        <dbReference type="ARBA" id="ARBA00022801"/>
    </source>
</evidence>
<dbReference type="Proteomes" id="UP001172457">
    <property type="component" value="Chromosome 2"/>
</dbReference>
<dbReference type="CDD" id="cd09274">
    <property type="entry name" value="RNase_HI_RT_Ty3"/>
    <property type="match status" value="1"/>
</dbReference>
<dbReference type="InterPro" id="IPR005162">
    <property type="entry name" value="Retrotrans_gag_dom"/>
</dbReference>
<dbReference type="InterPro" id="IPR056924">
    <property type="entry name" value="SH3_Tf2-1"/>
</dbReference>
<dbReference type="SUPFAM" id="SSF57756">
    <property type="entry name" value="Retrovirus zinc finger-like domains"/>
    <property type="match status" value="1"/>
</dbReference>
<evidence type="ECO:0000256" key="7">
    <source>
        <dbReference type="ARBA" id="ARBA00022918"/>
    </source>
</evidence>
<dbReference type="Gene3D" id="3.30.420.10">
    <property type="entry name" value="Ribonuclease H-like superfamily/Ribonuclease H"/>
    <property type="match status" value="1"/>
</dbReference>
<protein>
    <recommendedName>
        <fullName evidence="1">RNA-directed DNA polymerase</fullName>
        <ecNumber evidence="1">2.7.7.49</ecNumber>
    </recommendedName>
</protein>
<feature type="domain" description="Integrase catalytic" evidence="12">
    <location>
        <begin position="1126"/>
        <end position="1291"/>
    </location>
</feature>
<feature type="region of interest" description="Disordered" evidence="9">
    <location>
        <begin position="254"/>
        <end position="307"/>
    </location>
</feature>
<keyword evidence="7" id="KW-0695">RNA-directed DNA polymerase</keyword>
<organism evidence="13 14">
    <name type="scientific">Centaurea solstitialis</name>
    <name type="common">yellow star-thistle</name>
    <dbReference type="NCBI Taxonomy" id="347529"/>
    <lineage>
        <taxon>Eukaryota</taxon>
        <taxon>Viridiplantae</taxon>
        <taxon>Streptophyta</taxon>
        <taxon>Embryophyta</taxon>
        <taxon>Tracheophyta</taxon>
        <taxon>Spermatophyta</taxon>
        <taxon>Magnoliopsida</taxon>
        <taxon>eudicotyledons</taxon>
        <taxon>Gunneridae</taxon>
        <taxon>Pentapetalae</taxon>
        <taxon>asterids</taxon>
        <taxon>campanulids</taxon>
        <taxon>Asterales</taxon>
        <taxon>Asteraceae</taxon>
        <taxon>Carduoideae</taxon>
        <taxon>Cardueae</taxon>
        <taxon>Centaureinae</taxon>
        <taxon>Centaurea</taxon>
    </lineage>
</organism>
<evidence type="ECO:0000256" key="9">
    <source>
        <dbReference type="SAM" id="MobiDB-lite"/>
    </source>
</evidence>
<keyword evidence="3" id="KW-0548">Nucleotidyltransferase</keyword>